<protein>
    <submittedName>
        <fullName evidence="1">Molecular chaperone Hsp90</fullName>
    </submittedName>
</protein>
<dbReference type="NCBIfam" id="NF047352">
    <property type="entry name" value="P_loop_sacsin"/>
    <property type="match status" value="1"/>
</dbReference>
<name>A0A7I9V787_9ACTN</name>
<keyword evidence="2" id="KW-1185">Reference proteome</keyword>
<dbReference type="EMBL" id="BJOV01000003">
    <property type="protein sequence ID" value="GEE01094.1"/>
    <property type="molecule type" value="Genomic_DNA"/>
</dbReference>
<reference evidence="2" key="1">
    <citation type="submission" date="2019-06" db="EMBL/GenBank/DDBJ databases">
        <title>Gordonia isolated from sludge of a wastewater treatment plant.</title>
        <authorList>
            <person name="Tamura T."/>
            <person name="Aoyama K."/>
            <person name="Kang Y."/>
            <person name="Saito S."/>
            <person name="Akiyama N."/>
            <person name="Yazawa K."/>
            <person name="Gonoi T."/>
            <person name="Mikami Y."/>
        </authorList>
    </citation>
    <scope>NUCLEOTIDE SEQUENCE [LARGE SCALE GENOMIC DNA]</scope>
    <source>
        <strain evidence="2">NBRC 107696</strain>
    </source>
</reference>
<sequence length="886" mass="93047">MRPTPDPFGTAALREAALAAWSASPTRMAEDAAAERELADIGYRGRLLTELAANAADAAGADGVLAIRLDGTVVRFANTGEPLTRDGVESLTALRVSPKATTRSATTVGRFGVGFRATAFADTVVIASTSGSVEFSRARTDELAPGAPSQRLAWPSDAVPPAGFATEVSIDAGDEARALVDGFADQIPDLLVELSALTRIVLDGAVYTRTVDGDHVVIDRDGQELHRWLTARVGATSWMVPIVDGAVRPLDGDVLRSPTATGVELSLPARVITDLPLTPDRRDVHPDADIASAARGYTELVALAPDRDKHLLIPRAALVSGRVDAVLRSAITADLAVARWVPTVDGSAIAPERAWVLRGLSTALAAVLADVMEPLVHPDVSERASAAALTRLGARELGLADVADLLGSTTREPSWWAALYAALGDRVQTGDDAAELGALPVPRVDGRMHFGARGLVVVGGLGPDDGAPDWMPIVHPDAYDPLLDRLGLDRCTVDDVLADRALAAAVDAADDHSDLADTVLRLLALTDGRPVAGLGGLELRGSDGDEWPADELLMPGAPLAAVLTDDSPFGTVADDVVERYGQGPLRALGVGWGFGVVHDSLPTGPDHDLPDEDEWWDGFDVPPERVDAVRDLDLVDPAEWVRALALLADDPTTAGLLDDGYTRWWLRRYAEIDGTALRLLRAVDDTRFVGLFAAVSDIGPALLVGDGPDDSDDAQCWLDALADPTREVSAGVAVRAHAALVAAVRAGRVDVARVDPPAGVRTLAGTVADRPIVVDRPWLTAVIPADRAVLPGVDVDPSDAALLADLLDADLASDVCRALPVAGGRRVDADSSEAVRLAALHGRPAIALVVHERLTVTIDVDGVERTVDVARWVDDAGTEHSVGWNA</sequence>
<dbReference type="InterPro" id="IPR036890">
    <property type="entry name" value="HATPase_C_sf"/>
</dbReference>
<organism evidence="1 2">
    <name type="scientific">Gordonia spumicola</name>
    <dbReference type="NCBI Taxonomy" id="589161"/>
    <lineage>
        <taxon>Bacteria</taxon>
        <taxon>Bacillati</taxon>
        <taxon>Actinomycetota</taxon>
        <taxon>Actinomycetes</taxon>
        <taxon>Mycobacteriales</taxon>
        <taxon>Gordoniaceae</taxon>
        <taxon>Gordonia</taxon>
    </lineage>
</organism>
<proteinExistence type="predicted"/>
<evidence type="ECO:0000313" key="2">
    <source>
        <dbReference type="Proteomes" id="UP000444960"/>
    </source>
</evidence>
<dbReference type="RefSeq" id="WP_161894933.1">
    <property type="nucleotide sequence ID" value="NZ_BJOV01000003.1"/>
</dbReference>
<dbReference type="SUPFAM" id="SSF55874">
    <property type="entry name" value="ATPase domain of HSP90 chaperone/DNA topoisomerase II/histidine kinase"/>
    <property type="match status" value="1"/>
</dbReference>
<comment type="caution">
    <text evidence="1">The sequence shown here is derived from an EMBL/GenBank/DDBJ whole genome shotgun (WGS) entry which is preliminary data.</text>
</comment>
<evidence type="ECO:0000313" key="1">
    <source>
        <dbReference type="EMBL" id="GEE01094.1"/>
    </source>
</evidence>
<accession>A0A7I9V787</accession>
<gene>
    <name evidence="1" type="ORF">nbrc107696_15400</name>
</gene>
<dbReference type="AlphaFoldDB" id="A0A7I9V787"/>
<dbReference type="OrthoDB" id="3201966at2"/>
<dbReference type="Proteomes" id="UP000444960">
    <property type="component" value="Unassembled WGS sequence"/>
</dbReference>